<dbReference type="Proteomes" id="UP000479190">
    <property type="component" value="Unassembled WGS sequence"/>
</dbReference>
<dbReference type="SUPFAM" id="SSF53098">
    <property type="entry name" value="Ribonuclease H-like"/>
    <property type="match status" value="1"/>
</dbReference>
<keyword evidence="4" id="KW-1185">Reference proteome</keyword>
<dbReference type="InterPro" id="IPR036397">
    <property type="entry name" value="RNaseH_sf"/>
</dbReference>
<dbReference type="InterPro" id="IPR002156">
    <property type="entry name" value="RNaseH_domain"/>
</dbReference>
<evidence type="ECO:0000313" key="3">
    <source>
        <dbReference type="EMBL" id="CAB0044367.1"/>
    </source>
</evidence>
<protein>
    <recommendedName>
        <fullName evidence="2">RNase H type-1 domain-containing protein</fullName>
    </recommendedName>
</protein>
<dbReference type="InterPro" id="IPR012337">
    <property type="entry name" value="RNaseH-like_sf"/>
</dbReference>
<sequence length="177" mass="20000">MTIKTQENHQISGPQVYTDGSKVEGTSRSSSHMVGRGREAVLKAKESKRETVNILSDSRSSLELLQNPKLLHPLAKAIKENLLEIRQKGRSVRLFWLRAHVGTAGNERADELAKEATNIKAHTLDYAEVPLSYVRKKIREETVKIWQDRYNTSSTPPGLSLEFSYQTSTKPIDLLEE</sequence>
<evidence type="ECO:0000313" key="4">
    <source>
        <dbReference type="Proteomes" id="UP000479190"/>
    </source>
</evidence>
<feature type="compositionally biased region" description="Polar residues" evidence="1">
    <location>
        <begin position="1"/>
        <end position="15"/>
    </location>
</feature>
<dbReference type="Gene3D" id="3.30.420.10">
    <property type="entry name" value="Ribonuclease H-like superfamily/Ribonuclease H"/>
    <property type="match status" value="1"/>
</dbReference>
<feature type="domain" description="RNase H type-1" evidence="2">
    <location>
        <begin position="10"/>
        <end position="118"/>
    </location>
</feature>
<organism evidence="3 4">
    <name type="scientific">Trichogramma brassicae</name>
    <dbReference type="NCBI Taxonomy" id="86971"/>
    <lineage>
        <taxon>Eukaryota</taxon>
        <taxon>Metazoa</taxon>
        <taxon>Ecdysozoa</taxon>
        <taxon>Arthropoda</taxon>
        <taxon>Hexapoda</taxon>
        <taxon>Insecta</taxon>
        <taxon>Pterygota</taxon>
        <taxon>Neoptera</taxon>
        <taxon>Endopterygota</taxon>
        <taxon>Hymenoptera</taxon>
        <taxon>Apocrita</taxon>
        <taxon>Proctotrupomorpha</taxon>
        <taxon>Chalcidoidea</taxon>
        <taxon>Trichogrammatidae</taxon>
        <taxon>Trichogramma</taxon>
    </lineage>
</organism>
<dbReference type="GO" id="GO:0003676">
    <property type="term" value="F:nucleic acid binding"/>
    <property type="evidence" value="ECO:0007669"/>
    <property type="project" value="InterPro"/>
</dbReference>
<gene>
    <name evidence="3" type="ORF">TBRA_LOCUS15955</name>
</gene>
<proteinExistence type="predicted"/>
<dbReference type="AlphaFoldDB" id="A0A6H5J717"/>
<feature type="region of interest" description="Disordered" evidence="1">
    <location>
        <begin position="1"/>
        <end position="37"/>
    </location>
</feature>
<evidence type="ECO:0000259" key="2">
    <source>
        <dbReference type="PROSITE" id="PS50879"/>
    </source>
</evidence>
<dbReference type="Pfam" id="PF00075">
    <property type="entry name" value="RNase_H"/>
    <property type="match status" value="1"/>
</dbReference>
<accession>A0A6H5J717</accession>
<dbReference type="EMBL" id="CADCXV010001432">
    <property type="protein sequence ID" value="CAB0044367.1"/>
    <property type="molecule type" value="Genomic_DNA"/>
</dbReference>
<dbReference type="PROSITE" id="PS50879">
    <property type="entry name" value="RNASE_H_1"/>
    <property type="match status" value="1"/>
</dbReference>
<name>A0A6H5J717_9HYME</name>
<dbReference type="OrthoDB" id="7610697at2759"/>
<evidence type="ECO:0000256" key="1">
    <source>
        <dbReference type="SAM" id="MobiDB-lite"/>
    </source>
</evidence>
<dbReference type="CDD" id="cd09276">
    <property type="entry name" value="Rnase_HI_RT_non_LTR"/>
    <property type="match status" value="1"/>
</dbReference>
<dbReference type="GO" id="GO:0004523">
    <property type="term" value="F:RNA-DNA hybrid ribonuclease activity"/>
    <property type="evidence" value="ECO:0007669"/>
    <property type="project" value="InterPro"/>
</dbReference>
<reference evidence="3 4" key="1">
    <citation type="submission" date="2020-02" db="EMBL/GenBank/DDBJ databases">
        <authorList>
            <person name="Ferguson B K."/>
        </authorList>
    </citation>
    <scope>NUCLEOTIDE SEQUENCE [LARGE SCALE GENOMIC DNA]</scope>
</reference>